<protein>
    <recommendedName>
        <fullName evidence="18">Cytochrome P450</fullName>
    </recommendedName>
</protein>
<evidence type="ECO:0000256" key="13">
    <source>
        <dbReference type="PIRSR" id="PIRSR602401-1"/>
    </source>
</evidence>
<dbReference type="GO" id="GO:0016020">
    <property type="term" value="C:membrane"/>
    <property type="evidence" value="ECO:0007669"/>
    <property type="project" value="UniProtKB-SubCell"/>
</dbReference>
<evidence type="ECO:0000256" key="6">
    <source>
        <dbReference type="ARBA" id="ARBA00022692"/>
    </source>
</evidence>
<comment type="pathway">
    <text evidence="3">Secondary metabolite biosynthesis.</text>
</comment>
<evidence type="ECO:0008006" key="18">
    <source>
        <dbReference type="Google" id="ProtNLM"/>
    </source>
</evidence>
<dbReference type="GO" id="GO:0005506">
    <property type="term" value="F:iron ion binding"/>
    <property type="evidence" value="ECO:0007669"/>
    <property type="project" value="InterPro"/>
</dbReference>
<evidence type="ECO:0000256" key="15">
    <source>
        <dbReference type="SAM" id="Phobius"/>
    </source>
</evidence>
<evidence type="ECO:0000256" key="8">
    <source>
        <dbReference type="ARBA" id="ARBA00022989"/>
    </source>
</evidence>
<keyword evidence="17" id="KW-1185">Reference proteome</keyword>
<dbReference type="PROSITE" id="PS00086">
    <property type="entry name" value="CYTOCHROME_P450"/>
    <property type="match status" value="1"/>
</dbReference>
<keyword evidence="12 15" id="KW-0472">Membrane</keyword>
<comment type="caution">
    <text evidence="16">The sequence shown here is derived from an EMBL/GenBank/DDBJ whole genome shotgun (WGS) entry which is preliminary data.</text>
</comment>
<evidence type="ECO:0000256" key="1">
    <source>
        <dbReference type="ARBA" id="ARBA00001971"/>
    </source>
</evidence>
<dbReference type="InterPro" id="IPR017972">
    <property type="entry name" value="Cyt_P450_CS"/>
</dbReference>
<feature type="transmembrane region" description="Helical" evidence="15">
    <location>
        <begin position="20"/>
        <end position="39"/>
    </location>
</feature>
<evidence type="ECO:0000256" key="2">
    <source>
        <dbReference type="ARBA" id="ARBA00004167"/>
    </source>
</evidence>
<comment type="subcellular location">
    <subcellularLocation>
        <location evidence="2">Membrane</location>
        <topology evidence="2">Single-pass membrane protein</topology>
    </subcellularLocation>
</comment>
<feature type="binding site" description="axial binding residue" evidence="13">
    <location>
        <position position="460"/>
    </location>
    <ligand>
        <name>heme</name>
        <dbReference type="ChEBI" id="CHEBI:30413"/>
    </ligand>
    <ligandPart>
        <name>Fe</name>
        <dbReference type="ChEBI" id="CHEBI:18248"/>
    </ligandPart>
</feature>
<dbReference type="Proteomes" id="UP001385951">
    <property type="component" value="Unassembled WGS sequence"/>
</dbReference>
<keyword evidence="11 14" id="KW-0503">Monooxygenase</keyword>
<keyword evidence="7 13" id="KW-0479">Metal-binding</keyword>
<dbReference type="InterPro" id="IPR001128">
    <property type="entry name" value="Cyt_P450"/>
</dbReference>
<keyword evidence="6 15" id="KW-0812">Transmembrane</keyword>
<comment type="similarity">
    <text evidence="4 14">Belongs to the cytochrome P450 family.</text>
</comment>
<keyword evidence="8 15" id="KW-1133">Transmembrane helix</keyword>
<organism evidence="16 17">
    <name type="scientific">Cerrena zonata</name>
    <dbReference type="NCBI Taxonomy" id="2478898"/>
    <lineage>
        <taxon>Eukaryota</taxon>
        <taxon>Fungi</taxon>
        <taxon>Dikarya</taxon>
        <taxon>Basidiomycota</taxon>
        <taxon>Agaricomycotina</taxon>
        <taxon>Agaricomycetes</taxon>
        <taxon>Polyporales</taxon>
        <taxon>Cerrenaceae</taxon>
        <taxon>Cerrena</taxon>
    </lineage>
</organism>
<dbReference type="PRINTS" id="PR00463">
    <property type="entry name" value="EP450I"/>
</dbReference>
<dbReference type="PANTHER" id="PTHR46300">
    <property type="entry name" value="P450, PUTATIVE (EUROFUNG)-RELATED-RELATED"/>
    <property type="match status" value="1"/>
</dbReference>
<dbReference type="InterPro" id="IPR036396">
    <property type="entry name" value="Cyt_P450_sf"/>
</dbReference>
<sequence>MADRAVARYRCGRTKHSVNMQPAIIFAIFLAYFLLLKWIKRSAKPALPLPPGPKGYPIIGNLLDIPSATPWRTFTEWSKVYGDVMYLKLSRKPAVILSSAKATFDLLEKRSDIYSDRPGSLILKLLSWDWNLGVMPYSQKWRAHRREFHQFFNQREVPRFQSIQLHECHAFLRRLVRSPDNLDQHIRHVLTAIILKITYDMDITDINDEYVHLAQEAVLGFSVSMIPGAFWVEHFPFLRFIPAWLPGFPFRKTVDYYRPIVETMRSKPFDKIQQDINEGKVKPSVTASLIERLQRKSGGVALSSTDDELARNVTGLAYAAAADTTSSATQTFMIAMALYPDVQRKAQEELDRVVGPNRLPEFEDHDDLVYIQAIILEAMRWMVVTPLGVTHCVTADDEYKGFFIPKGAAVIANIWAMLHDPDDYPEPMVFKPERYIKDGKLDPSVRDPLTLAFGFGRRICPGRYLAMGSLFITIASVLHTFNIEPTMSEDGKVFDPFSSVVSGVISSPEYVPCKVTPRSDKAKQLIQESSVLPSTLSG</sequence>
<evidence type="ECO:0000256" key="9">
    <source>
        <dbReference type="ARBA" id="ARBA00023002"/>
    </source>
</evidence>
<evidence type="ECO:0000313" key="17">
    <source>
        <dbReference type="Proteomes" id="UP001385951"/>
    </source>
</evidence>
<dbReference type="GO" id="GO:0016705">
    <property type="term" value="F:oxidoreductase activity, acting on paired donors, with incorporation or reduction of molecular oxygen"/>
    <property type="evidence" value="ECO:0007669"/>
    <property type="project" value="InterPro"/>
</dbReference>
<evidence type="ECO:0000256" key="5">
    <source>
        <dbReference type="ARBA" id="ARBA00022617"/>
    </source>
</evidence>
<dbReference type="InterPro" id="IPR002401">
    <property type="entry name" value="Cyt_P450_E_grp-I"/>
</dbReference>
<dbReference type="InterPro" id="IPR050364">
    <property type="entry name" value="Cytochrome_P450_fung"/>
</dbReference>
<accession>A0AAW0FPY3</accession>
<evidence type="ECO:0000256" key="4">
    <source>
        <dbReference type="ARBA" id="ARBA00010617"/>
    </source>
</evidence>
<dbReference type="GO" id="GO:0020037">
    <property type="term" value="F:heme binding"/>
    <property type="evidence" value="ECO:0007669"/>
    <property type="project" value="InterPro"/>
</dbReference>
<dbReference type="Pfam" id="PF00067">
    <property type="entry name" value="p450"/>
    <property type="match status" value="1"/>
</dbReference>
<evidence type="ECO:0000256" key="10">
    <source>
        <dbReference type="ARBA" id="ARBA00023004"/>
    </source>
</evidence>
<evidence type="ECO:0000256" key="12">
    <source>
        <dbReference type="ARBA" id="ARBA00023136"/>
    </source>
</evidence>
<keyword evidence="5 13" id="KW-0349">Heme</keyword>
<dbReference type="PANTHER" id="PTHR46300:SF7">
    <property type="entry name" value="P450, PUTATIVE (EUROFUNG)-RELATED"/>
    <property type="match status" value="1"/>
</dbReference>
<dbReference type="SUPFAM" id="SSF48264">
    <property type="entry name" value="Cytochrome P450"/>
    <property type="match status" value="1"/>
</dbReference>
<name>A0AAW0FPY3_9APHY</name>
<evidence type="ECO:0000256" key="7">
    <source>
        <dbReference type="ARBA" id="ARBA00022723"/>
    </source>
</evidence>
<reference evidence="16 17" key="1">
    <citation type="submission" date="2022-09" db="EMBL/GenBank/DDBJ databases">
        <authorList>
            <person name="Palmer J.M."/>
        </authorList>
    </citation>
    <scope>NUCLEOTIDE SEQUENCE [LARGE SCALE GENOMIC DNA]</scope>
    <source>
        <strain evidence="16 17">DSM 7382</strain>
    </source>
</reference>
<evidence type="ECO:0000256" key="11">
    <source>
        <dbReference type="ARBA" id="ARBA00023033"/>
    </source>
</evidence>
<evidence type="ECO:0000256" key="14">
    <source>
        <dbReference type="RuleBase" id="RU000461"/>
    </source>
</evidence>
<keyword evidence="10 13" id="KW-0408">Iron</keyword>
<gene>
    <name evidence="16" type="ORF">QCA50_015423</name>
</gene>
<dbReference type="AlphaFoldDB" id="A0AAW0FPY3"/>
<evidence type="ECO:0000256" key="3">
    <source>
        <dbReference type="ARBA" id="ARBA00005179"/>
    </source>
</evidence>
<dbReference type="EMBL" id="JASBNA010000041">
    <property type="protein sequence ID" value="KAK7681332.1"/>
    <property type="molecule type" value="Genomic_DNA"/>
</dbReference>
<proteinExistence type="inferred from homology"/>
<evidence type="ECO:0000313" key="16">
    <source>
        <dbReference type="EMBL" id="KAK7681332.1"/>
    </source>
</evidence>
<dbReference type="CDD" id="cd11065">
    <property type="entry name" value="CYP64-like"/>
    <property type="match status" value="1"/>
</dbReference>
<dbReference type="GO" id="GO:0004497">
    <property type="term" value="F:monooxygenase activity"/>
    <property type="evidence" value="ECO:0007669"/>
    <property type="project" value="UniProtKB-KW"/>
</dbReference>
<keyword evidence="9 14" id="KW-0560">Oxidoreductase</keyword>
<comment type="cofactor">
    <cofactor evidence="1 13">
        <name>heme</name>
        <dbReference type="ChEBI" id="CHEBI:30413"/>
    </cofactor>
</comment>
<dbReference type="Gene3D" id="1.10.630.10">
    <property type="entry name" value="Cytochrome P450"/>
    <property type="match status" value="1"/>
</dbReference>